<feature type="compositionally biased region" description="Basic and acidic residues" evidence="3">
    <location>
        <begin position="119"/>
        <end position="132"/>
    </location>
</feature>
<sequence>MASIRPPGQLTAPTFRPKKTHDGSNLGAIQKMSMALKRVKNKKIAANNEEKGLRFEAHKAAPSPSNSPISSLESLITTENGHVPPPGPPPPPTPPSHMAALLAKLSPNSIKDLLLNRKRPNDTETHEEAEERRKRKYSRQGELTRQPGDSRHLNEFHPVLVKAVDEGNIYLPLHLFTSGNLTIISSRGFSLPDKKVYLANGTSVRILDVDNSIFGKEAEMTEVQWRDAFPRYIEFMRKLGGDIWAERWESHFKFFYDIVNLSLVFQAVLRACIHLRKDYHAQFLAAGSGFAFTEEYYTATLEKTKGDIRDEKERERDARDREREASWASKVLGSGPSAASVAKTSSAPTDASSSAATLIRKGGRFLRGGNSAKPLADVCLVCARKGHKIMDCTFSNLESGEPTKCKPCDNKSDPVVVTDKADAATPLPTLQSPTNAHGAYPRTTTRLPGDAETRTDPTDIRNRIVTPYNADAIESLLAQHNLLDQHPDLALKLRSGFPMGDFPPLHQSVIFPNYVSDPAHTAFIDDYFDEEETSGRMSGPFSREEVEAILGPFQCSPCSVNSQDQGPDLPPKLRVVRNLSKGSSVHPSTNDFIDSSKFPTRFGSAAEVAKIVSVDPLCSFQTARLRSMIMITRRSEYRSYWSDIVADRALAPTHRSEPDPSPSDLLTLSPARAMSAQLLIDLSLTQISDSPLGTQAMTLDIAKFHRTCPILPDHKPYFVVQGSKGFFIEHTCPFGCSSSESNAGSIANAIMDIWTAMGVSPSVKWVDDLNIFRLPASRINGSFSYHYDMQSAKALIDPIRVPWHKEKWSDFASCFIYIGFRWDIEAKTVSLPESKRLKYLSRVRRFIDLYQHARAPLSHTLTLQGSLVHIAFVYPLGRSHLPSLFYFSSGFNGSSSARRYPSNPLIRDLRWWDSTLSSPCISRSLKPHGPTLPLDIFVDASTDWGIGIVVDGSWDAWRLIPGWKDQGRNIGWLEALAVELVIYAVMERGIQDASIIVHSDNQGVIGSFDKGRSRSFSMNLAIQRCSAVLAEKNIHLSLTYVASAANPADPISRGDLGLESSRLRTDLILPTPDLISDCFIRFASSKTTAVCPVVPDSREPTRSSSLPYTPSVPSEVPPRLPISKSKPRKPKEGCEIIYNAFRPHVTAEDRLFCWTSPFSHSFDDSLFNEVPQDAALILKLAQSALEKSTLENYGAGLLRFHQFCDEREIPESARMPASVFLLSAFVAWASTKNIVAKTIGAWLTGVHGWHTLHGAPWYGGDDFVSLIKSSASKKATGSPRPKRRPVTIEHLIALQSRLNFKDSFDVAVFAVALCAFWGCCRLGELTIPSRNSFDPRLHVAKSTPISFRNHPGGASSAHFHIPWGKMERQEGADLIFTAREALCPVKALRAHLTSNKDTPDEAPLFAFRTANGSWAPMVKQWFLDRCREIWIPLNCDHVHGHSFRPGGATELLLAGVPPETVAKLGRWKSLAFLIYWRKLEELIPTMISASYSPSRLADLQTAFESFRIAHKLPDKIVL</sequence>
<dbReference type="SUPFAM" id="SSF47823">
    <property type="entry name" value="lambda integrase-like, N-terminal domain"/>
    <property type="match status" value="1"/>
</dbReference>
<accession>A0A284R2Y0</accession>
<feature type="compositionally biased region" description="Low complexity" evidence="3">
    <location>
        <begin position="342"/>
        <end position="354"/>
    </location>
</feature>
<feature type="region of interest" description="Disordered" evidence="3">
    <location>
        <begin position="1094"/>
        <end position="1129"/>
    </location>
</feature>
<dbReference type="PANTHER" id="PTHR33050:SF7">
    <property type="entry name" value="RIBONUCLEASE H"/>
    <property type="match status" value="1"/>
</dbReference>
<feature type="region of interest" description="Disordered" evidence="3">
    <location>
        <begin position="1"/>
        <end position="25"/>
    </location>
</feature>
<dbReference type="Gene3D" id="1.10.150.130">
    <property type="match status" value="1"/>
</dbReference>
<evidence type="ECO:0000256" key="1">
    <source>
        <dbReference type="ARBA" id="ARBA00023125"/>
    </source>
</evidence>
<dbReference type="PANTHER" id="PTHR33050">
    <property type="entry name" value="REVERSE TRANSCRIPTASE DOMAIN-CONTAINING PROTEIN"/>
    <property type="match status" value="1"/>
</dbReference>
<organism evidence="4 5">
    <name type="scientific">Armillaria ostoyae</name>
    <name type="common">Armillaria root rot fungus</name>
    <dbReference type="NCBI Taxonomy" id="47428"/>
    <lineage>
        <taxon>Eukaryota</taxon>
        <taxon>Fungi</taxon>
        <taxon>Dikarya</taxon>
        <taxon>Basidiomycota</taxon>
        <taxon>Agaricomycotina</taxon>
        <taxon>Agaricomycetes</taxon>
        <taxon>Agaricomycetidae</taxon>
        <taxon>Agaricales</taxon>
        <taxon>Marasmiineae</taxon>
        <taxon>Physalacriaceae</taxon>
        <taxon>Armillaria</taxon>
    </lineage>
</organism>
<dbReference type="OMA" id="DSHICKE"/>
<feature type="region of interest" description="Disordered" evidence="3">
    <location>
        <begin position="113"/>
        <end position="151"/>
    </location>
</feature>
<dbReference type="InterPro" id="IPR013762">
    <property type="entry name" value="Integrase-like_cat_sf"/>
</dbReference>
<feature type="compositionally biased region" description="Polar residues" evidence="3">
    <location>
        <begin position="1102"/>
        <end position="1112"/>
    </location>
</feature>
<keyword evidence="1" id="KW-0238">DNA-binding</keyword>
<dbReference type="InterPro" id="IPR011010">
    <property type="entry name" value="DNA_brk_join_enz"/>
</dbReference>
<dbReference type="STRING" id="47428.A0A284R2Y0"/>
<dbReference type="Gene3D" id="1.10.443.10">
    <property type="entry name" value="Intergrase catalytic core"/>
    <property type="match status" value="1"/>
</dbReference>
<feature type="region of interest" description="Disordered" evidence="3">
    <location>
        <begin position="50"/>
        <end position="99"/>
    </location>
</feature>
<evidence type="ECO:0000256" key="2">
    <source>
        <dbReference type="ARBA" id="ARBA00023172"/>
    </source>
</evidence>
<feature type="compositionally biased region" description="Basic and acidic residues" evidence="3">
    <location>
        <begin position="308"/>
        <end position="325"/>
    </location>
</feature>
<evidence type="ECO:0008006" key="6">
    <source>
        <dbReference type="Google" id="ProtNLM"/>
    </source>
</evidence>
<evidence type="ECO:0000256" key="3">
    <source>
        <dbReference type="SAM" id="MobiDB-lite"/>
    </source>
</evidence>
<feature type="compositionally biased region" description="Basic and acidic residues" evidence="3">
    <location>
        <begin position="50"/>
        <end position="59"/>
    </location>
</feature>
<dbReference type="GO" id="GO:0006310">
    <property type="term" value="P:DNA recombination"/>
    <property type="evidence" value="ECO:0007669"/>
    <property type="project" value="UniProtKB-KW"/>
</dbReference>
<dbReference type="SUPFAM" id="SSF56349">
    <property type="entry name" value="DNA breaking-rejoining enzymes"/>
    <property type="match status" value="1"/>
</dbReference>
<dbReference type="EMBL" id="FUEG01000004">
    <property type="protein sequence ID" value="SJL03087.1"/>
    <property type="molecule type" value="Genomic_DNA"/>
</dbReference>
<feature type="compositionally biased region" description="Low complexity" evidence="3">
    <location>
        <begin position="62"/>
        <end position="76"/>
    </location>
</feature>
<dbReference type="InterPro" id="IPR010998">
    <property type="entry name" value="Integrase_recombinase_N"/>
</dbReference>
<evidence type="ECO:0000313" key="4">
    <source>
        <dbReference type="EMBL" id="SJL03087.1"/>
    </source>
</evidence>
<dbReference type="InterPro" id="IPR052055">
    <property type="entry name" value="Hepadnavirus_pol/RT"/>
</dbReference>
<feature type="compositionally biased region" description="Pro residues" evidence="3">
    <location>
        <begin position="83"/>
        <end position="95"/>
    </location>
</feature>
<dbReference type="Proteomes" id="UP000219338">
    <property type="component" value="Unassembled WGS sequence"/>
</dbReference>
<dbReference type="GO" id="GO:0015074">
    <property type="term" value="P:DNA integration"/>
    <property type="evidence" value="ECO:0007669"/>
    <property type="project" value="InterPro"/>
</dbReference>
<protein>
    <recommendedName>
        <fullName evidence="6">DNA breaking-rejoining enzyme</fullName>
    </recommendedName>
</protein>
<keyword evidence="5" id="KW-1185">Reference proteome</keyword>
<name>A0A284R2Y0_ARMOS</name>
<feature type="region of interest" description="Disordered" evidence="3">
    <location>
        <begin position="308"/>
        <end position="354"/>
    </location>
</feature>
<evidence type="ECO:0000313" key="5">
    <source>
        <dbReference type="Proteomes" id="UP000219338"/>
    </source>
</evidence>
<gene>
    <name evidence="4" type="ORF">ARMOST_06433</name>
</gene>
<dbReference type="OrthoDB" id="2506773at2759"/>
<keyword evidence="2" id="KW-0233">DNA recombination</keyword>
<proteinExistence type="predicted"/>
<reference evidence="5" key="1">
    <citation type="journal article" date="2017" name="Nat. Ecol. Evol.">
        <title>Genome expansion and lineage-specific genetic innovations in the forest pathogenic fungi Armillaria.</title>
        <authorList>
            <person name="Sipos G."/>
            <person name="Prasanna A.N."/>
            <person name="Walter M.C."/>
            <person name="O'Connor E."/>
            <person name="Balint B."/>
            <person name="Krizsan K."/>
            <person name="Kiss B."/>
            <person name="Hess J."/>
            <person name="Varga T."/>
            <person name="Slot J."/>
            <person name="Riley R."/>
            <person name="Boka B."/>
            <person name="Rigling D."/>
            <person name="Barry K."/>
            <person name="Lee J."/>
            <person name="Mihaltcheva S."/>
            <person name="LaButti K."/>
            <person name="Lipzen A."/>
            <person name="Waldron R."/>
            <person name="Moloney N.M."/>
            <person name="Sperisen C."/>
            <person name="Kredics L."/>
            <person name="Vagvoelgyi C."/>
            <person name="Patrignani A."/>
            <person name="Fitzpatrick D."/>
            <person name="Nagy I."/>
            <person name="Doyle S."/>
            <person name="Anderson J.B."/>
            <person name="Grigoriev I.V."/>
            <person name="Gueldener U."/>
            <person name="Muensterkoetter M."/>
            <person name="Nagy L.G."/>
        </authorList>
    </citation>
    <scope>NUCLEOTIDE SEQUENCE [LARGE SCALE GENOMIC DNA]</scope>
    <source>
        <strain evidence="5">C18/9</strain>
    </source>
</reference>
<dbReference type="GO" id="GO:0003677">
    <property type="term" value="F:DNA binding"/>
    <property type="evidence" value="ECO:0007669"/>
    <property type="project" value="UniProtKB-KW"/>
</dbReference>
<feature type="region of interest" description="Disordered" evidence="3">
    <location>
        <begin position="425"/>
        <end position="457"/>
    </location>
</feature>